<dbReference type="AlphaFoldDB" id="A0AAW9K6H7"/>
<dbReference type="Proteomes" id="UP001290462">
    <property type="component" value="Unassembled WGS sequence"/>
</dbReference>
<organism evidence="2 3">
    <name type="scientific">Carnobacterium maltaromaticum</name>
    <name type="common">Carnobacterium piscicola</name>
    <dbReference type="NCBI Taxonomy" id="2751"/>
    <lineage>
        <taxon>Bacteria</taxon>
        <taxon>Bacillati</taxon>
        <taxon>Bacillota</taxon>
        <taxon>Bacilli</taxon>
        <taxon>Lactobacillales</taxon>
        <taxon>Carnobacteriaceae</taxon>
        <taxon>Carnobacterium</taxon>
    </lineage>
</organism>
<evidence type="ECO:0008006" key="4">
    <source>
        <dbReference type="Google" id="ProtNLM"/>
    </source>
</evidence>
<comment type="caution">
    <text evidence="2">The sequence shown here is derived from an EMBL/GenBank/DDBJ whole genome shotgun (WGS) entry which is preliminary data.</text>
</comment>
<evidence type="ECO:0000313" key="2">
    <source>
        <dbReference type="EMBL" id="MDZ5759312.1"/>
    </source>
</evidence>
<feature type="transmembrane region" description="Helical" evidence="1">
    <location>
        <begin position="12"/>
        <end position="34"/>
    </location>
</feature>
<keyword evidence="1" id="KW-0812">Transmembrane</keyword>
<reference evidence="2" key="1">
    <citation type="submission" date="2023-08" db="EMBL/GenBank/DDBJ databases">
        <title>Genomic characterization of piscicolin 126 produced by Carnobacterium maltaromaticum CM22 strain isolated from salmon (Salmo salar).</title>
        <authorList>
            <person name="Gonzalez-Gragera E."/>
            <person name="Garcia-Lopez J.D."/>
            <person name="Teso-Perez C."/>
            <person name="Gimenez-Hernandez I."/>
            <person name="Peralta-Sanchez J.M."/>
            <person name="Valdivia E."/>
            <person name="Montalban-Lopez M."/>
            <person name="Martin-Platero A.M."/>
            <person name="Banos A."/>
            <person name="Martinez-Bueno M."/>
        </authorList>
    </citation>
    <scope>NUCLEOTIDE SEQUENCE</scope>
    <source>
        <strain evidence="2">CM22</strain>
    </source>
</reference>
<feature type="transmembrane region" description="Helical" evidence="1">
    <location>
        <begin position="40"/>
        <end position="58"/>
    </location>
</feature>
<evidence type="ECO:0000313" key="3">
    <source>
        <dbReference type="Proteomes" id="UP001290462"/>
    </source>
</evidence>
<sequence length="65" mass="7453">MEAFRKFIRKNRLTFFIGNFIAAIFIVAIADLVFGSQPTIIQTVVYAFVIATAFSIFYKPDQKDK</sequence>
<keyword evidence="1" id="KW-1133">Transmembrane helix</keyword>
<accession>A0AAW9K6H7</accession>
<protein>
    <recommendedName>
        <fullName evidence="4">DUF1056 domain-containing protein</fullName>
    </recommendedName>
</protein>
<dbReference type="RefSeq" id="WP_010053512.1">
    <property type="nucleotide sequence ID" value="NZ_BJOJ01000045.1"/>
</dbReference>
<dbReference type="GeneID" id="83604763"/>
<dbReference type="EMBL" id="JAVBVO010000003">
    <property type="protein sequence ID" value="MDZ5759312.1"/>
    <property type="molecule type" value="Genomic_DNA"/>
</dbReference>
<proteinExistence type="predicted"/>
<keyword evidence="1" id="KW-0472">Membrane</keyword>
<evidence type="ECO:0000256" key="1">
    <source>
        <dbReference type="SAM" id="Phobius"/>
    </source>
</evidence>
<gene>
    <name evidence="2" type="ORF">RAK27_11625</name>
</gene>
<name>A0AAW9K6H7_CARML</name>